<name>A0A2S5SW24_9BURK</name>
<dbReference type="EMBL" id="PSNX01000004">
    <property type="protein sequence ID" value="PPE66926.1"/>
    <property type="molecule type" value="Genomic_DNA"/>
</dbReference>
<keyword evidence="2" id="KW-1133">Transmembrane helix</keyword>
<keyword evidence="2" id="KW-0472">Membrane</keyword>
<dbReference type="AlphaFoldDB" id="A0A2S5SW24"/>
<keyword evidence="4" id="KW-1185">Reference proteome</keyword>
<dbReference type="RefSeq" id="WP_104301753.1">
    <property type="nucleotide sequence ID" value="NZ_PSNX01000004.1"/>
</dbReference>
<dbReference type="OrthoDB" id="9152541at2"/>
<evidence type="ECO:0000313" key="4">
    <source>
        <dbReference type="Proteomes" id="UP000238605"/>
    </source>
</evidence>
<gene>
    <name evidence="3" type="ORF">C1704_05550</name>
</gene>
<reference evidence="3 4" key="1">
    <citation type="submission" date="2018-02" db="EMBL/GenBank/DDBJ databases">
        <title>Reclassifiation of [Polyangium] brachysporum DSM 7029 as Guopingzhaonella breviflexa gen. nov., sp. nov., a member of the family Comamonadaceae.</title>
        <authorList>
            <person name="Tang B."/>
        </authorList>
    </citation>
    <scope>NUCLEOTIDE SEQUENCE [LARGE SCALE GENOMIC DNA]</scope>
    <source>
        <strain evidence="3 4">BCRC 80649</strain>
    </source>
</reference>
<evidence type="ECO:0000256" key="1">
    <source>
        <dbReference type="SAM" id="Coils"/>
    </source>
</evidence>
<evidence type="ECO:0000256" key="2">
    <source>
        <dbReference type="SAM" id="Phobius"/>
    </source>
</evidence>
<protein>
    <submittedName>
        <fullName evidence="3">Uncharacterized protein</fullName>
    </submittedName>
</protein>
<keyword evidence="1" id="KW-0175">Coiled coil</keyword>
<feature type="transmembrane region" description="Helical" evidence="2">
    <location>
        <begin position="21"/>
        <end position="42"/>
    </location>
</feature>
<sequence length="228" mass="24936">MLGRPKPVVFDPYGRRRSRRIPPWLAWLLAGAALGVGGVLYVQSEHLPPRLTASQSQALRSDYETAEAERQRLSAELADTTQRLQKAEAERQKLALDLSAAQDTVARQREDLLALADALPPDPRGGMVAVRAARFTASQGRLTYDVVLTRDGNPRPMNAAVQFVLAGVDDKGLEGRRSLEAVPVTLNRVESLRGHVALPEGFTARQATVRITDRSGAQLLGTRVMNVR</sequence>
<keyword evidence="2" id="KW-0812">Transmembrane</keyword>
<organism evidence="3 4">
    <name type="scientific">Caldimonas caldifontis</name>
    <dbReference type="NCBI Taxonomy" id="1452508"/>
    <lineage>
        <taxon>Bacteria</taxon>
        <taxon>Pseudomonadati</taxon>
        <taxon>Pseudomonadota</taxon>
        <taxon>Betaproteobacteria</taxon>
        <taxon>Burkholderiales</taxon>
        <taxon>Sphaerotilaceae</taxon>
        <taxon>Caldimonas</taxon>
    </lineage>
</organism>
<comment type="caution">
    <text evidence="3">The sequence shown here is derived from an EMBL/GenBank/DDBJ whole genome shotgun (WGS) entry which is preliminary data.</text>
</comment>
<dbReference type="Proteomes" id="UP000238605">
    <property type="component" value="Unassembled WGS sequence"/>
</dbReference>
<evidence type="ECO:0000313" key="3">
    <source>
        <dbReference type="EMBL" id="PPE66926.1"/>
    </source>
</evidence>
<feature type="coiled-coil region" evidence="1">
    <location>
        <begin position="56"/>
        <end position="104"/>
    </location>
</feature>
<proteinExistence type="predicted"/>
<accession>A0A2S5SW24</accession>